<dbReference type="EC" id="4.3.2.7" evidence="1"/>
<evidence type="ECO:0000256" key="1">
    <source>
        <dbReference type="ARBA" id="ARBA00012344"/>
    </source>
</evidence>
<dbReference type="InterPro" id="IPR013024">
    <property type="entry name" value="GGCT-like"/>
</dbReference>
<dbReference type="Proteomes" id="UP000433101">
    <property type="component" value="Unassembled WGS sequence"/>
</dbReference>
<dbReference type="Gene3D" id="3.10.490.10">
    <property type="entry name" value="Gamma-glutamyl cyclotransferase-like"/>
    <property type="match status" value="1"/>
</dbReference>
<proteinExistence type="predicted"/>
<evidence type="ECO:0000313" key="4">
    <source>
        <dbReference type="Proteomes" id="UP000433101"/>
    </source>
</evidence>
<organism evidence="3 4">
    <name type="scientific">Stappia sediminis</name>
    <dbReference type="NCBI Taxonomy" id="2692190"/>
    <lineage>
        <taxon>Bacteria</taxon>
        <taxon>Pseudomonadati</taxon>
        <taxon>Pseudomonadota</taxon>
        <taxon>Alphaproteobacteria</taxon>
        <taxon>Hyphomicrobiales</taxon>
        <taxon>Stappiaceae</taxon>
        <taxon>Stappia</taxon>
    </lineage>
</organism>
<comment type="caution">
    <text evidence="3">The sequence shown here is derived from an EMBL/GenBank/DDBJ whole genome shotgun (WGS) entry which is preliminary data.</text>
</comment>
<dbReference type="GO" id="GO:0005737">
    <property type="term" value="C:cytoplasm"/>
    <property type="evidence" value="ECO:0007669"/>
    <property type="project" value="TreeGrafter"/>
</dbReference>
<evidence type="ECO:0000313" key="3">
    <source>
        <dbReference type="EMBL" id="MXN64865.1"/>
    </source>
</evidence>
<protein>
    <recommendedName>
        <fullName evidence="1">glutathione-specific gamma-glutamylcyclotransferase</fullName>
        <ecNumber evidence="1">4.3.2.7</ecNumber>
    </recommendedName>
</protein>
<dbReference type="InterPro" id="IPR006840">
    <property type="entry name" value="ChaC"/>
</dbReference>
<dbReference type="PANTHER" id="PTHR12192">
    <property type="entry name" value="CATION TRANSPORT PROTEIN CHAC-RELATED"/>
    <property type="match status" value="1"/>
</dbReference>
<dbReference type="RefSeq" id="WP_160775106.1">
    <property type="nucleotide sequence ID" value="NZ_WUMV01000003.1"/>
</dbReference>
<dbReference type="GO" id="GO:0016740">
    <property type="term" value="F:transferase activity"/>
    <property type="evidence" value="ECO:0007669"/>
    <property type="project" value="UniProtKB-KW"/>
</dbReference>
<evidence type="ECO:0000256" key="2">
    <source>
        <dbReference type="ARBA" id="ARBA00023239"/>
    </source>
</evidence>
<dbReference type="PANTHER" id="PTHR12192:SF2">
    <property type="entry name" value="GLUTATHIONE-SPECIFIC GAMMA-GLUTAMYLCYCLOTRANSFERASE 2"/>
    <property type="match status" value="1"/>
</dbReference>
<reference evidence="3 4" key="1">
    <citation type="submission" date="2019-12" db="EMBL/GenBank/DDBJ databases">
        <authorList>
            <person name="Li M."/>
        </authorList>
    </citation>
    <scope>NUCLEOTIDE SEQUENCE [LARGE SCALE GENOMIC DNA]</scope>
    <source>
        <strain evidence="3 4">GBMRC 2046</strain>
    </source>
</reference>
<dbReference type="InterPro" id="IPR036568">
    <property type="entry name" value="GGCT-like_sf"/>
</dbReference>
<dbReference type="Pfam" id="PF04752">
    <property type="entry name" value="ChaC"/>
    <property type="match status" value="1"/>
</dbReference>
<name>A0A7X3LTJ8_9HYPH</name>
<dbReference type="EMBL" id="WUMV01000003">
    <property type="protein sequence ID" value="MXN64865.1"/>
    <property type="molecule type" value="Genomic_DNA"/>
</dbReference>
<dbReference type="SUPFAM" id="SSF110857">
    <property type="entry name" value="Gamma-glutamyl cyclotransferase-like"/>
    <property type="match status" value="1"/>
</dbReference>
<dbReference type="AlphaFoldDB" id="A0A7X3LTJ8"/>
<accession>A0A7X3LTJ8</accession>
<keyword evidence="3" id="KW-0808">Transferase</keyword>
<gene>
    <name evidence="3" type="ORF">GR183_08090</name>
</gene>
<sequence>MRDLWVFGYGSLMWRPGFSYEEAVPALLHGAHRSLCVYSWVHRGTRERPGLVLGLDRGGACKGMAFRVAARNRDDVIAYLREREQVTMIYKEATRALRLEDGFATRTQALTFLVDREHDQYAGVLPRENLLHVVKEAQGQSGANPEYVINTANHLDELGIHDPVLSWLARELSAPATNGRDDGNGPQAQP</sequence>
<dbReference type="CDD" id="cd06661">
    <property type="entry name" value="GGCT_like"/>
    <property type="match status" value="1"/>
</dbReference>
<keyword evidence="2" id="KW-0456">Lyase</keyword>
<dbReference type="GO" id="GO:0006751">
    <property type="term" value="P:glutathione catabolic process"/>
    <property type="evidence" value="ECO:0007669"/>
    <property type="project" value="InterPro"/>
</dbReference>
<dbReference type="GO" id="GO:0061928">
    <property type="term" value="F:glutathione specific gamma-glutamylcyclotransferase activity"/>
    <property type="evidence" value="ECO:0007669"/>
    <property type="project" value="UniProtKB-EC"/>
</dbReference>
<keyword evidence="4" id="KW-1185">Reference proteome</keyword>